<dbReference type="InterPro" id="IPR014755">
    <property type="entry name" value="Cu-Rt/internalin_Ig-like"/>
</dbReference>
<evidence type="ECO:0000259" key="4">
    <source>
        <dbReference type="Pfam" id="PF13205"/>
    </source>
</evidence>
<organism evidence="5 6">
    <name type="scientific">Deinococcus humi</name>
    <dbReference type="NCBI Taxonomy" id="662880"/>
    <lineage>
        <taxon>Bacteria</taxon>
        <taxon>Thermotogati</taxon>
        <taxon>Deinococcota</taxon>
        <taxon>Deinococci</taxon>
        <taxon>Deinococcales</taxon>
        <taxon>Deinococcaceae</taxon>
        <taxon>Deinococcus</taxon>
    </lineage>
</organism>
<keyword evidence="6" id="KW-1185">Reference proteome</keyword>
<feature type="compositionally biased region" description="Low complexity" evidence="2">
    <location>
        <begin position="37"/>
        <end position="49"/>
    </location>
</feature>
<dbReference type="Gene3D" id="2.120.10.30">
    <property type="entry name" value="TolB, C-terminal domain"/>
    <property type="match status" value="1"/>
</dbReference>
<protein>
    <recommendedName>
        <fullName evidence="4">SbsA Ig-like domain-containing protein</fullName>
    </recommendedName>
</protein>
<evidence type="ECO:0000256" key="3">
    <source>
        <dbReference type="SAM" id="SignalP"/>
    </source>
</evidence>
<dbReference type="PROSITE" id="PS51257">
    <property type="entry name" value="PROKAR_LIPOPROTEIN"/>
    <property type="match status" value="1"/>
</dbReference>
<gene>
    <name evidence="5" type="ORF">HNQ08_003492</name>
</gene>
<feature type="signal peptide" evidence="3">
    <location>
        <begin position="1"/>
        <end position="31"/>
    </location>
</feature>
<keyword evidence="1 3" id="KW-0732">Signal</keyword>
<accession>A0A7W8NG25</accession>
<feature type="domain" description="SbsA Ig-like" evidence="4">
    <location>
        <begin position="38"/>
        <end position="150"/>
    </location>
</feature>
<comment type="caution">
    <text evidence="5">The sequence shown here is derived from an EMBL/GenBank/DDBJ whole genome shotgun (WGS) entry which is preliminary data.</text>
</comment>
<dbReference type="InterPro" id="IPR011041">
    <property type="entry name" value="Quinoprot_gluc/sorb_DH_b-prop"/>
</dbReference>
<reference evidence="5 6" key="1">
    <citation type="submission" date="2020-08" db="EMBL/GenBank/DDBJ databases">
        <title>Genomic Encyclopedia of Type Strains, Phase IV (KMG-IV): sequencing the most valuable type-strain genomes for metagenomic binning, comparative biology and taxonomic classification.</title>
        <authorList>
            <person name="Goeker M."/>
        </authorList>
    </citation>
    <scope>NUCLEOTIDE SEQUENCE [LARGE SCALE GENOMIC DNA]</scope>
    <source>
        <strain evidence="5 6">DSM 27939</strain>
    </source>
</reference>
<feature type="region of interest" description="Disordered" evidence="2">
    <location>
        <begin position="29"/>
        <end position="57"/>
    </location>
</feature>
<dbReference type="InterPro" id="IPR032812">
    <property type="entry name" value="SbsA_Ig"/>
</dbReference>
<proteinExistence type="predicted"/>
<evidence type="ECO:0000313" key="5">
    <source>
        <dbReference type="EMBL" id="MBB5364380.1"/>
    </source>
</evidence>
<sequence>MTQLHPRLRSTSRTWLGVMLTAGLVACTSTPAPPTPVVTAPSVRSVSPSDGQTGVDTTTSVTADVQLLSAPGGGNGIDPRTVTSSAVHLVEASTKTPVDATTNTSGGGDVIVLHPNAPLKANTRYVFEVTGALKDLNGVGFESFTSTFTTGAAAVTGPSAFTRVALASVPANYYTTLEIGPDHKLYAATLTGEILRFPINADGTLGSAQSIKSLQAQQGNRSIIGLAFDPSSTADNLVLWISNNYYYDFTKQVPDWTGKITRLSGPNLETVQDVVVGLPRSTKDHMTNNVSFNPKEPNVLYFVQGANNASGAPDPAWDNRPERALSAALLRLDLTKVNLAGAPLNVQTEEGGTYNPYASGAPLTLHATGIRNGYSMVWHSNGQLYIPANGSAAGGNTPATPSPLPATCAKRADGRTTLPAAPAITNVRWTEPDFLFRIDKGGYYGHPNPARCEYTLDGGNPTAGADVVEVPVYPVGVQPDPNYRQPAFVFPDHTSANGVIEYIRPGSALNHHLLVVRYSAGKDIVALDPSGSGGAIVGSMQTNIDGLTNFNPSPLNLTEDRSNGNLYVAQLSESDPNVKGTITLVKPK</sequence>
<dbReference type="Proteomes" id="UP000552709">
    <property type="component" value="Unassembled WGS sequence"/>
</dbReference>
<name>A0A7W8NG25_9DEIO</name>
<dbReference type="EMBL" id="JACHFL010000010">
    <property type="protein sequence ID" value="MBB5364380.1"/>
    <property type="molecule type" value="Genomic_DNA"/>
</dbReference>
<evidence type="ECO:0000256" key="1">
    <source>
        <dbReference type="ARBA" id="ARBA00022729"/>
    </source>
</evidence>
<dbReference type="RefSeq" id="WP_184134745.1">
    <property type="nucleotide sequence ID" value="NZ_JACHFL010000010.1"/>
</dbReference>
<feature type="chain" id="PRO_5031130441" description="SbsA Ig-like domain-containing protein" evidence="3">
    <location>
        <begin position="32"/>
        <end position="588"/>
    </location>
</feature>
<dbReference type="SUPFAM" id="SSF50952">
    <property type="entry name" value="Soluble quinoprotein glucose dehydrogenase"/>
    <property type="match status" value="1"/>
</dbReference>
<dbReference type="Gene3D" id="2.60.40.1220">
    <property type="match status" value="1"/>
</dbReference>
<evidence type="ECO:0000256" key="2">
    <source>
        <dbReference type="SAM" id="MobiDB-lite"/>
    </source>
</evidence>
<dbReference type="AlphaFoldDB" id="A0A7W8NG25"/>
<evidence type="ECO:0000313" key="6">
    <source>
        <dbReference type="Proteomes" id="UP000552709"/>
    </source>
</evidence>
<dbReference type="InterPro" id="IPR011042">
    <property type="entry name" value="6-blade_b-propeller_TolB-like"/>
</dbReference>
<dbReference type="Pfam" id="PF13205">
    <property type="entry name" value="Big_5"/>
    <property type="match status" value="1"/>
</dbReference>